<dbReference type="InterPro" id="IPR058647">
    <property type="entry name" value="BSH_CzcB-like"/>
</dbReference>
<dbReference type="InterPro" id="IPR058792">
    <property type="entry name" value="Beta-barrel_RND_2"/>
</dbReference>
<dbReference type="Pfam" id="PF25954">
    <property type="entry name" value="Beta-barrel_RND_2"/>
    <property type="match status" value="1"/>
</dbReference>
<sequence length="363" mass="39844">MKTIHNSILAVFTVLAVSCNTDKQDPVTKASPGKENVISLSTIKAKKDTVSYTLSLPGELYPYESVTLYAKIEGFVDKLYVDRGSQVKKDQLLATLDAPEIAQHYLAARAKQREVFQKLNFSEANYRRMLDASRVEGAVSTLELEQANTRFLGDSAAHNAIQAEMEAAEELQNYTRVKAPFSGVITRRPVSPGTLVGNTEEPLFDLARQNKLRLVVAIPEKHAQAIQDSVTAVFTVNSLKNRTFRAGFSRSSVALDPQLRSLMVEFDVDNPGQVLKAGSYARVQLNFRRSTPSVRVLQSSIIRTKSENYVARVIENKINLVPVDIGLGSGGWTEISGAIEAGDIIVKQGSTSLTEGMPVQLKD</sequence>
<dbReference type="Proteomes" id="UP000653730">
    <property type="component" value="Unassembled WGS sequence"/>
</dbReference>
<proteinExistence type="inferred from homology"/>
<protein>
    <submittedName>
        <fullName evidence="4">Efflux RND transporter periplasmic adaptor subunit</fullName>
    </submittedName>
</protein>
<feature type="domain" description="CusB-like beta-barrel" evidence="2">
    <location>
        <begin position="214"/>
        <end position="286"/>
    </location>
</feature>
<organism evidence="4 5">
    <name type="scientific">Sinomicrobium weinanense</name>
    <dbReference type="NCBI Taxonomy" id="2842200"/>
    <lineage>
        <taxon>Bacteria</taxon>
        <taxon>Pseudomonadati</taxon>
        <taxon>Bacteroidota</taxon>
        <taxon>Flavobacteriia</taxon>
        <taxon>Flavobacteriales</taxon>
        <taxon>Flavobacteriaceae</taxon>
        <taxon>Sinomicrobium</taxon>
    </lineage>
</organism>
<comment type="caution">
    <text evidence="4">The sequence shown here is derived from an EMBL/GenBank/DDBJ whole genome shotgun (WGS) entry which is preliminary data.</text>
</comment>
<dbReference type="PANTHER" id="PTHR30469">
    <property type="entry name" value="MULTIDRUG RESISTANCE PROTEIN MDTA"/>
    <property type="match status" value="1"/>
</dbReference>
<feature type="domain" description="CzcB-like barrel-sandwich hybrid" evidence="3">
    <location>
        <begin position="67"/>
        <end position="201"/>
    </location>
</feature>
<dbReference type="InterPro" id="IPR006143">
    <property type="entry name" value="RND_pump_MFP"/>
</dbReference>
<keyword evidence="5" id="KW-1185">Reference proteome</keyword>
<reference evidence="4 5" key="1">
    <citation type="submission" date="2020-09" db="EMBL/GenBank/DDBJ databases">
        <title>Sinomicrobium weinanense sp. nov., a halophilic bacteria isolated from saline-alkali soil.</title>
        <authorList>
            <person name="Wu P."/>
            <person name="Ren H."/>
            <person name="Mei Y."/>
            <person name="Liang Y."/>
            <person name="Chen Z."/>
        </authorList>
    </citation>
    <scope>NUCLEOTIDE SEQUENCE [LARGE SCALE GENOMIC DNA]</scope>
    <source>
        <strain evidence="4 5">FJxs</strain>
    </source>
</reference>
<dbReference type="NCBIfam" id="TIGR01730">
    <property type="entry name" value="RND_mfp"/>
    <property type="match status" value="1"/>
</dbReference>
<evidence type="ECO:0000259" key="2">
    <source>
        <dbReference type="Pfam" id="PF25954"/>
    </source>
</evidence>
<dbReference type="RefSeq" id="WP_187964125.1">
    <property type="nucleotide sequence ID" value="NZ_JACVDC010000005.1"/>
</dbReference>
<dbReference type="PANTHER" id="PTHR30469:SF37">
    <property type="entry name" value="RAGD PROTEIN"/>
    <property type="match status" value="1"/>
</dbReference>
<evidence type="ECO:0000256" key="1">
    <source>
        <dbReference type="ARBA" id="ARBA00009477"/>
    </source>
</evidence>
<dbReference type="Pfam" id="PF25973">
    <property type="entry name" value="BSH_CzcB"/>
    <property type="match status" value="1"/>
</dbReference>
<evidence type="ECO:0000259" key="3">
    <source>
        <dbReference type="Pfam" id="PF25973"/>
    </source>
</evidence>
<dbReference type="Gene3D" id="1.10.287.470">
    <property type="entry name" value="Helix hairpin bin"/>
    <property type="match status" value="1"/>
</dbReference>
<dbReference type="AlphaFoldDB" id="A0A926JPF5"/>
<dbReference type="PROSITE" id="PS51257">
    <property type="entry name" value="PROKAR_LIPOPROTEIN"/>
    <property type="match status" value="1"/>
</dbReference>
<evidence type="ECO:0000313" key="5">
    <source>
        <dbReference type="Proteomes" id="UP000653730"/>
    </source>
</evidence>
<gene>
    <name evidence="4" type="ORF">IBL28_03250</name>
</gene>
<name>A0A926JPF5_9FLAO</name>
<dbReference type="Gene3D" id="2.40.420.20">
    <property type="match status" value="1"/>
</dbReference>
<dbReference type="Gene3D" id="2.40.30.170">
    <property type="match status" value="1"/>
</dbReference>
<dbReference type="Gene3D" id="2.40.50.100">
    <property type="match status" value="1"/>
</dbReference>
<dbReference type="GO" id="GO:0015562">
    <property type="term" value="F:efflux transmembrane transporter activity"/>
    <property type="evidence" value="ECO:0007669"/>
    <property type="project" value="TreeGrafter"/>
</dbReference>
<accession>A0A926JPF5</accession>
<dbReference type="SUPFAM" id="SSF111369">
    <property type="entry name" value="HlyD-like secretion proteins"/>
    <property type="match status" value="1"/>
</dbReference>
<comment type="similarity">
    <text evidence="1">Belongs to the membrane fusion protein (MFP) (TC 8.A.1) family.</text>
</comment>
<dbReference type="GO" id="GO:1990281">
    <property type="term" value="C:efflux pump complex"/>
    <property type="evidence" value="ECO:0007669"/>
    <property type="project" value="TreeGrafter"/>
</dbReference>
<dbReference type="EMBL" id="JACVDC010000005">
    <property type="protein sequence ID" value="MBC9794971.1"/>
    <property type="molecule type" value="Genomic_DNA"/>
</dbReference>
<evidence type="ECO:0000313" key="4">
    <source>
        <dbReference type="EMBL" id="MBC9794971.1"/>
    </source>
</evidence>